<dbReference type="InterPro" id="IPR003787">
    <property type="entry name" value="Sulphur_relay_DsrE/F-like"/>
</dbReference>
<protein>
    <submittedName>
        <fullName evidence="2">DsrE family protein</fullName>
    </submittedName>
</protein>
<dbReference type="Proteomes" id="UP001595443">
    <property type="component" value="Unassembled WGS sequence"/>
</dbReference>
<dbReference type="RefSeq" id="WP_377834618.1">
    <property type="nucleotide sequence ID" value="NZ_JBHRSK010000015.1"/>
</dbReference>
<accession>A0ABV7ALK2</accession>
<gene>
    <name evidence="2" type="ORF">ACFOES_17305</name>
</gene>
<dbReference type="Gene3D" id="3.40.1260.10">
    <property type="entry name" value="DsrEFH-like"/>
    <property type="match status" value="1"/>
</dbReference>
<evidence type="ECO:0000256" key="1">
    <source>
        <dbReference type="SAM" id="SignalP"/>
    </source>
</evidence>
<comment type="caution">
    <text evidence="2">The sequence shown here is derived from an EMBL/GenBank/DDBJ whole genome shotgun (WGS) entry which is preliminary data.</text>
</comment>
<dbReference type="InterPro" id="IPR027396">
    <property type="entry name" value="DsrEFH-like"/>
</dbReference>
<sequence length="148" mass="15830">MTRLLTAAATAVSLLGLAAAPALANGKEHYIAIHVDQNDPHVMNMALNNAKNVEAYYKSKGDSVTVEVVAYGPGLNMLVAGKSPVADRVAQMSLAMDHLRFSACNNTLQAMQKKVGHPVKLLSEAQVVPSGVVRLTELQEEGYSYVRP</sequence>
<feature type="chain" id="PRO_5045848476" evidence="1">
    <location>
        <begin position="25"/>
        <end position="148"/>
    </location>
</feature>
<keyword evidence="1" id="KW-0732">Signal</keyword>
<dbReference type="EMBL" id="JBHRSK010000015">
    <property type="protein sequence ID" value="MFC2969858.1"/>
    <property type="molecule type" value="Genomic_DNA"/>
</dbReference>
<keyword evidence="3" id="KW-1185">Reference proteome</keyword>
<organism evidence="2 3">
    <name type="scientific">Acidimangrovimonas pyrenivorans</name>
    <dbReference type="NCBI Taxonomy" id="2030798"/>
    <lineage>
        <taxon>Bacteria</taxon>
        <taxon>Pseudomonadati</taxon>
        <taxon>Pseudomonadota</taxon>
        <taxon>Alphaproteobacteria</taxon>
        <taxon>Rhodobacterales</taxon>
        <taxon>Paracoccaceae</taxon>
        <taxon>Acidimangrovimonas</taxon>
    </lineage>
</organism>
<name>A0ABV7ALK2_9RHOB</name>
<dbReference type="SUPFAM" id="SSF75169">
    <property type="entry name" value="DsrEFH-like"/>
    <property type="match status" value="1"/>
</dbReference>
<dbReference type="PANTHER" id="PTHR37691">
    <property type="entry name" value="BLR3518 PROTEIN"/>
    <property type="match status" value="1"/>
</dbReference>
<proteinExistence type="predicted"/>
<dbReference type="PANTHER" id="PTHR37691:SF1">
    <property type="entry name" value="BLR3518 PROTEIN"/>
    <property type="match status" value="1"/>
</dbReference>
<reference evidence="3" key="1">
    <citation type="journal article" date="2019" name="Int. J. Syst. Evol. Microbiol.">
        <title>The Global Catalogue of Microorganisms (GCM) 10K type strain sequencing project: providing services to taxonomists for standard genome sequencing and annotation.</title>
        <authorList>
            <consortium name="The Broad Institute Genomics Platform"/>
            <consortium name="The Broad Institute Genome Sequencing Center for Infectious Disease"/>
            <person name="Wu L."/>
            <person name="Ma J."/>
        </authorList>
    </citation>
    <scope>NUCLEOTIDE SEQUENCE [LARGE SCALE GENOMIC DNA]</scope>
    <source>
        <strain evidence="3">KCTC 62192</strain>
    </source>
</reference>
<evidence type="ECO:0000313" key="3">
    <source>
        <dbReference type="Proteomes" id="UP001595443"/>
    </source>
</evidence>
<dbReference type="Pfam" id="PF02635">
    <property type="entry name" value="DsrE"/>
    <property type="match status" value="1"/>
</dbReference>
<feature type="signal peptide" evidence="1">
    <location>
        <begin position="1"/>
        <end position="24"/>
    </location>
</feature>
<evidence type="ECO:0000313" key="2">
    <source>
        <dbReference type="EMBL" id="MFC2969858.1"/>
    </source>
</evidence>